<dbReference type="CDD" id="cd00130">
    <property type="entry name" value="PAS"/>
    <property type="match status" value="3"/>
</dbReference>
<feature type="domain" description="Histidine kinase" evidence="7">
    <location>
        <begin position="657"/>
        <end position="870"/>
    </location>
</feature>
<dbReference type="Pfam" id="PF02518">
    <property type="entry name" value="HATPase_c"/>
    <property type="match status" value="1"/>
</dbReference>
<proteinExistence type="predicted"/>
<dbReference type="InterPro" id="IPR013656">
    <property type="entry name" value="PAS_4"/>
</dbReference>
<dbReference type="SMART" id="SM00388">
    <property type="entry name" value="HisKA"/>
    <property type="match status" value="1"/>
</dbReference>
<dbReference type="Proteomes" id="UP000185934">
    <property type="component" value="Chromosome"/>
</dbReference>
<dbReference type="PRINTS" id="PR00344">
    <property type="entry name" value="BCTRLSENSOR"/>
</dbReference>
<dbReference type="InterPro" id="IPR001610">
    <property type="entry name" value="PAC"/>
</dbReference>
<dbReference type="InterPro" id="IPR005467">
    <property type="entry name" value="His_kinase_dom"/>
</dbReference>
<dbReference type="InterPro" id="IPR004358">
    <property type="entry name" value="Sig_transdc_His_kin-like_C"/>
</dbReference>
<evidence type="ECO:0000259" key="7">
    <source>
        <dbReference type="PROSITE" id="PS50109"/>
    </source>
</evidence>
<feature type="domain" description="PAS" evidence="8">
    <location>
        <begin position="296"/>
        <end position="321"/>
    </location>
</feature>
<dbReference type="PROSITE" id="PS50113">
    <property type="entry name" value="PAC"/>
    <property type="match status" value="4"/>
</dbReference>
<evidence type="ECO:0000259" key="9">
    <source>
        <dbReference type="PROSITE" id="PS50113"/>
    </source>
</evidence>
<evidence type="ECO:0000256" key="6">
    <source>
        <dbReference type="ARBA" id="ARBA00023012"/>
    </source>
</evidence>
<dbReference type="KEGG" id="dfo:Dform_01286"/>
<dbReference type="Pfam" id="PF00512">
    <property type="entry name" value="HisKA"/>
    <property type="match status" value="1"/>
</dbReference>
<keyword evidence="5" id="KW-0418">Kinase</keyword>
<dbReference type="GO" id="GO:0000155">
    <property type="term" value="F:phosphorelay sensor kinase activity"/>
    <property type="evidence" value="ECO:0007669"/>
    <property type="project" value="InterPro"/>
</dbReference>
<evidence type="ECO:0000256" key="1">
    <source>
        <dbReference type="ARBA" id="ARBA00000085"/>
    </source>
</evidence>
<dbReference type="SUPFAM" id="SSF47384">
    <property type="entry name" value="Homodimeric domain of signal transducing histidine kinase"/>
    <property type="match status" value="1"/>
</dbReference>
<dbReference type="Pfam" id="PF13426">
    <property type="entry name" value="PAS_9"/>
    <property type="match status" value="2"/>
</dbReference>
<dbReference type="Gene3D" id="3.30.450.20">
    <property type="entry name" value="PAS domain"/>
    <property type="match status" value="5"/>
</dbReference>
<dbReference type="SMART" id="SM00387">
    <property type="entry name" value="HATPase_c"/>
    <property type="match status" value="1"/>
</dbReference>
<evidence type="ECO:0000256" key="3">
    <source>
        <dbReference type="ARBA" id="ARBA00022553"/>
    </source>
</evidence>
<evidence type="ECO:0000256" key="4">
    <source>
        <dbReference type="ARBA" id="ARBA00022679"/>
    </source>
</evidence>
<dbReference type="Gene3D" id="3.30.565.10">
    <property type="entry name" value="Histidine kinase-like ATPase, C-terminal domain"/>
    <property type="match status" value="1"/>
</dbReference>
<name>A0A1P8F814_9CHLR</name>
<dbReference type="STRING" id="1839801.Dform_01286"/>
<dbReference type="InterPro" id="IPR000700">
    <property type="entry name" value="PAS-assoc_C"/>
</dbReference>
<dbReference type="InterPro" id="IPR003661">
    <property type="entry name" value="HisK_dim/P_dom"/>
</dbReference>
<protein>
    <recommendedName>
        <fullName evidence="2">histidine kinase</fullName>
        <ecNumber evidence="2">2.7.13.3</ecNumber>
    </recommendedName>
</protein>
<dbReference type="InterPro" id="IPR052162">
    <property type="entry name" value="Sensor_kinase/Photoreceptor"/>
</dbReference>
<accession>A0A1P8F814</accession>
<dbReference type="SMART" id="SM00091">
    <property type="entry name" value="PAS"/>
    <property type="match status" value="5"/>
</dbReference>
<dbReference type="InterPro" id="IPR003594">
    <property type="entry name" value="HATPase_dom"/>
</dbReference>
<evidence type="ECO:0000256" key="5">
    <source>
        <dbReference type="ARBA" id="ARBA00022777"/>
    </source>
</evidence>
<dbReference type="PANTHER" id="PTHR43304:SF1">
    <property type="entry name" value="PAC DOMAIN-CONTAINING PROTEIN"/>
    <property type="match status" value="1"/>
</dbReference>
<dbReference type="EMBL" id="CP018258">
    <property type="protein sequence ID" value="APV44614.1"/>
    <property type="molecule type" value="Genomic_DNA"/>
</dbReference>
<dbReference type="RefSeq" id="WP_076004280.1">
    <property type="nucleotide sequence ID" value="NZ_CP018258.1"/>
</dbReference>
<dbReference type="Pfam" id="PF08448">
    <property type="entry name" value="PAS_4"/>
    <property type="match status" value="1"/>
</dbReference>
<dbReference type="Gene3D" id="1.10.287.130">
    <property type="match status" value="1"/>
</dbReference>
<evidence type="ECO:0000313" key="11">
    <source>
        <dbReference type="Proteomes" id="UP000185934"/>
    </source>
</evidence>
<organism evidence="10 11">
    <name type="scientific">Dehalogenimonas formicexedens</name>
    <dbReference type="NCBI Taxonomy" id="1839801"/>
    <lineage>
        <taxon>Bacteria</taxon>
        <taxon>Bacillati</taxon>
        <taxon>Chloroflexota</taxon>
        <taxon>Dehalococcoidia</taxon>
        <taxon>Dehalococcoidales</taxon>
        <taxon>Dehalococcoidaceae</taxon>
        <taxon>Dehalogenimonas</taxon>
    </lineage>
</organism>
<comment type="catalytic activity">
    <reaction evidence="1">
        <text>ATP + protein L-histidine = ADP + protein N-phospho-L-histidine.</text>
        <dbReference type="EC" id="2.7.13.3"/>
    </reaction>
</comment>
<feature type="domain" description="PAC" evidence="9">
    <location>
        <begin position="593"/>
        <end position="644"/>
    </location>
</feature>
<dbReference type="SUPFAM" id="SSF55874">
    <property type="entry name" value="ATPase domain of HSP90 chaperone/DNA topoisomerase II/histidine kinase"/>
    <property type="match status" value="1"/>
</dbReference>
<dbReference type="NCBIfam" id="TIGR00229">
    <property type="entry name" value="sensory_box"/>
    <property type="match status" value="3"/>
</dbReference>
<dbReference type="CDD" id="cd00082">
    <property type="entry name" value="HisKA"/>
    <property type="match status" value="1"/>
</dbReference>
<feature type="domain" description="PAC" evidence="9">
    <location>
        <begin position="218"/>
        <end position="269"/>
    </location>
</feature>
<dbReference type="SUPFAM" id="SSF55785">
    <property type="entry name" value="PYP-like sensor domain (PAS domain)"/>
    <property type="match status" value="5"/>
</dbReference>
<dbReference type="PROSITE" id="PS50112">
    <property type="entry name" value="PAS"/>
    <property type="match status" value="2"/>
</dbReference>
<dbReference type="InterPro" id="IPR036890">
    <property type="entry name" value="HATPase_C_sf"/>
</dbReference>
<feature type="domain" description="PAC" evidence="9">
    <location>
        <begin position="343"/>
        <end position="394"/>
    </location>
</feature>
<dbReference type="AlphaFoldDB" id="A0A1P8F814"/>
<gene>
    <name evidence="10" type="ORF">Dform_01286</name>
</gene>
<dbReference type="EC" id="2.7.13.3" evidence="2"/>
<keyword evidence="11" id="KW-1185">Reference proteome</keyword>
<evidence type="ECO:0000259" key="8">
    <source>
        <dbReference type="PROSITE" id="PS50112"/>
    </source>
</evidence>
<dbReference type="InterPro" id="IPR036097">
    <property type="entry name" value="HisK_dim/P_sf"/>
</dbReference>
<keyword evidence="6" id="KW-0902">Two-component regulatory system</keyword>
<sequence length="874" mass="96648">MTGNGNRSHKSLRQDILRIERIGRVLGFGNWEIDLQSKKVTASDAARAIYGLEGDHWSLATIQGMPLEEYRALLDDALHNLIEHGQPYNVEFKIRRPSDGAIADVQSVAEYDAAAGKVFGVIKDITEQKRAENALRDSEHRYRLIAEKSTDVIWTLSLDGRFTYVSPSVYELRGYTPDEVLRQSIEEAVCPGSLSAVAQGMKLAAAEIMTGDRQGPAPLYEVEQPRKDGTTVWTEVSASLVYDEGRPSHILGVSRDITERKRTEDALREREGKLDAIFRTAPVGIAVAVNRIIKEVNDTICRMAGYTRQELIGQSTRVLYDDVAAYESMGQTIQDELTARGQFTTEINGRRKDGSHFPMILSVTPLDASDPSKGIVFTALDTSESARVEAALRESLSELSATLESTADGILVVGLGRKVQRYSSRFAKMWGIPKQLLEQGDDPELIKFVRGQLIDDQGFVRRIDEILDQPELSSTDSLLLKDGRVFERYSRPLRLEGKIVGRVWSFRDETERKRMELRLVRAAQEWRSTFNAIATPISIQDANFKIVRVNKAFAEALKTTPEALVGKTCYQVSHGSSEPVTGCPHVQTIKKGVPAEVEIHDADKGTYTLVSTYPMFGPSGDVIATVHISQDITERKRMQEKLMVTDRLASVGELAAGIAHEINNPLTGVLGFSELVLSSDIPAGIRQDVQTIHSEARRAAEVVKNLLVFARRHSQVRQNLLVSEVIDKVLALRAYEQKTNNISVTTEYDANLPEIEADYFQLQQVFLNIVINAEFFMAKSHGKGNLLISTNTLPDMGGVRITFSDDGPGIPAETLSKLFDPFFTTKDVGQGTGLGLSISHGIIQGHGGRIWAESELGKGATFFIDLPLFSPASS</sequence>
<dbReference type="PANTHER" id="PTHR43304">
    <property type="entry name" value="PHYTOCHROME-LIKE PROTEIN CPH1"/>
    <property type="match status" value="1"/>
</dbReference>
<dbReference type="SMART" id="SM00086">
    <property type="entry name" value="PAC"/>
    <property type="match status" value="4"/>
</dbReference>
<dbReference type="PROSITE" id="PS50109">
    <property type="entry name" value="HIS_KIN"/>
    <property type="match status" value="1"/>
</dbReference>
<dbReference type="InterPro" id="IPR000014">
    <property type="entry name" value="PAS"/>
</dbReference>
<keyword evidence="3" id="KW-0597">Phosphoprotein</keyword>
<keyword evidence="4" id="KW-0808">Transferase</keyword>
<evidence type="ECO:0000313" key="10">
    <source>
        <dbReference type="EMBL" id="APV44614.1"/>
    </source>
</evidence>
<feature type="domain" description="PAS" evidence="8">
    <location>
        <begin position="138"/>
        <end position="208"/>
    </location>
</feature>
<dbReference type="InterPro" id="IPR035965">
    <property type="entry name" value="PAS-like_dom_sf"/>
</dbReference>
<feature type="domain" description="PAC" evidence="9">
    <location>
        <begin position="88"/>
        <end position="137"/>
    </location>
</feature>
<reference evidence="11" key="1">
    <citation type="submission" date="2016-11" db="EMBL/GenBank/DDBJ databases">
        <title>Dehalogenimonas formicexedens sp. nov., a chlorinated alkane respiring bacterium isolated from contaminated groundwater.</title>
        <authorList>
            <person name="Key T.A."/>
            <person name="Bowman K.S."/>
            <person name="Lee I."/>
            <person name="Chun J."/>
            <person name="Albuquerque L."/>
            <person name="da Costa M.S."/>
            <person name="Rainey F.A."/>
            <person name="Moe W.M."/>
        </authorList>
    </citation>
    <scope>NUCLEOTIDE SEQUENCE [LARGE SCALE GENOMIC DNA]</scope>
    <source>
        <strain evidence="11">NSZ-14</strain>
    </source>
</reference>
<evidence type="ECO:0000256" key="2">
    <source>
        <dbReference type="ARBA" id="ARBA00012438"/>
    </source>
</evidence>
<dbReference type="OrthoDB" id="9784397at2"/>